<evidence type="ECO:0000313" key="3">
    <source>
        <dbReference type="Proteomes" id="UP000018468"/>
    </source>
</evidence>
<reference evidence="2" key="3">
    <citation type="submission" date="2025-09" db="UniProtKB">
        <authorList>
            <consortium name="Ensembl"/>
        </authorList>
    </citation>
    <scope>IDENTIFICATION</scope>
</reference>
<dbReference type="InterPro" id="IPR038885">
    <property type="entry name" value="PLB1"/>
</dbReference>
<dbReference type="Pfam" id="PF00657">
    <property type="entry name" value="Lipase_GDSL"/>
    <property type="match status" value="1"/>
</dbReference>
<keyword evidence="3" id="KW-1185">Reference proteome</keyword>
<dbReference type="Gene3D" id="3.40.50.1110">
    <property type="entry name" value="SGNH hydrolase"/>
    <property type="match status" value="1"/>
</dbReference>
<dbReference type="Proteomes" id="UP000018468">
    <property type="component" value="Linkage group LG7"/>
</dbReference>
<reference evidence="3" key="1">
    <citation type="submission" date="2011-12" db="EMBL/GenBank/DDBJ databases">
        <title>The Draft Genome of Lepisosteus oculatus.</title>
        <authorList>
            <consortium name="The Broad Institute Genome Assembly &amp; Analysis Group"/>
            <consortium name="Computational R&amp;D Group"/>
            <consortium name="and Sequencing Platform"/>
            <person name="Di Palma F."/>
            <person name="Alfoldi J."/>
            <person name="Johnson J."/>
            <person name="Berlin A."/>
            <person name="Gnerre S."/>
            <person name="Jaffe D."/>
            <person name="MacCallum I."/>
            <person name="Young S."/>
            <person name="Walker B.J."/>
            <person name="Lander E.S."/>
            <person name="Lindblad-Toh K."/>
        </authorList>
    </citation>
    <scope>NUCLEOTIDE SEQUENCE [LARGE SCALE GENOMIC DNA]</scope>
</reference>
<name>W5N695_LEPOC</name>
<feature type="signal peptide" evidence="1">
    <location>
        <begin position="1"/>
        <end position="20"/>
    </location>
</feature>
<dbReference type="GO" id="GO:0004622">
    <property type="term" value="F:phosphatidylcholine lysophospholipase activity"/>
    <property type="evidence" value="ECO:0000318"/>
    <property type="project" value="GO_Central"/>
</dbReference>
<dbReference type="EMBL" id="AHAT01031903">
    <property type="status" value="NOT_ANNOTATED_CDS"/>
    <property type="molecule type" value="Genomic_DNA"/>
</dbReference>
<feature type="chain" id="PRO_5004867309" evidence="1">
    <location>
        <begin position="21"/>
        <end position="437"/>
    </location>
</feature>
<dbReference type="CDD" id="cd01824">
    <property type="entry name" value="Phospholipase_B_like"/>
    <property type="match status" value="1"/>
</dbReference>
<dbReference type="GO" id="GO:0004623">
    <property type="term" value="F:phospholipase A2 activity"/>
    <property type="evidence" value="ECO:0000318"/>
    <property type="project" value="GO_Central"/>
</dbReference>
<sequence>MRHLSLLLAVCVVCSSSVQGSNWMKKYEDGLKGYSEESLAQEFPEKIRPQNYKHPLFRCPDMSPSSSVPTSVQRVKPADIKVIAALGDSLTTAIGANASSILGIPNEYRQVSWSIGGYGTYQDVITLANIVKLFNPNVIAPALKRTVNGKPATLKETGFNLAVTGHNTYEFTQQTRHLIDTLKNYPGLSFEEDWKLLTILIGNNDICDYCKNKTLYSADSFIHNLTVALDMLYNEIPRMIVNLVEVLDMEGLREVNDGSIGCLLQSRSFCSCLVRPDTGSPELEELIELNHEFQRRMEQLIGSGRYNKDDFSVVLQPYLKKAKPPKDESGKVDYSFFAPDCFHFSIKGHEELAKGLWNNMFQPDGEKFEIENFSEPIELICPPEDHPYIYTTGHVRNTASFNIESPEIPIFLNVLHLTVPVAKIVPVFAFLIILELL</sequence>
<reference evidence="2" key="2">
    <citation type="submission" date="2025-08" db="UniProtKB">
        <authorList>
            <consortium name="Ensembl"/>
        </authorList>
    </citation>
    <scope>IDENTIFICATION</scope>
</reference>
<dbReference type="Bgee" id="ENSLOCG00000013113">
    <property type="expression patterns" value="Expressed in intestine"/>
</dbReference>
<dbReference type="OMA" id="FCDAEHG"/>
<organism evidence="2 3">
    <name type="scientific">Lepisosteus oculatus</name>
    <name type="common">Spotted gar</name>
    <dbReference type="NCBI Taxonomy" id="7918"/>
    <lineage>
        <taxon>Eukaryota</taxon>
        <taxon>Metazoa</taxon>
        <taxon>Chordata</taxon>
        <taxon>Craniata</taxon>
        <taxon>Vertebrata</taxon>
        <taxon>Euteleostomi</taxon>
        <taxon>Actinopterygii</taxon>
        <taxon>Neopterygii</taxon>
        <taxon>Holostei</taxon>
        <taxon>Semionotiformes</taxon>
        <taxon>Lepisosteidae</taxon>
        <taxon>Lepisosteus</taxon>
    </lineage>
</organism>
<dbReference type="Ensembl" id="ENSLOCT00000016184.1">
    <property type="protein sequence ID" value="ENSLOCP00000016154.1"/>
    <property type="gene ID" value="ENSLOCG00000013113.1"/>
</dbReference>
<evidence type="ECO:0000256" key="1">
    <source>
        <dbReference type="SAM" id="SignalP"/>
    </source>
</evidence>
<dbReference type="STRING" id="7918.ENSLOCP00000016154"/>
<dbReference type="GO" id="GO:0050253">
    <property type="term" value="F:retinyl-palmitate esterase activity"/>
    <property type="evidence" value="ECO:0000318"/>
    <property type="project" value="GO_Central"/>
</dbReference>
<accession>W5N695</accession>
<dbReference type="eggNOG" id="KOG3670">
    <property type="taxonomic scope" value="Eukaryota"/>
</dbReference>
<dbReference type="InterPro" id="IPR036514">
    <property type="entry name" value="SGNH_hydro_sf"/>
</dbReference>
<dbReference type="GO" id="GO:0006644">
    <property type="term" value="P:phospholipid metabolic process"/>
    <property type="evidence" value="ECO:0000318"/>
    <property type="project" value="GO_Central"/>
</dbReference>
<dbReference type="PANTHER" id="PTHR21325:SF45">
    <property type="entry name" value="PHOSPHOLIPASE B1, MEMBRANE-ASSOCIATED"/>
    <property type="match status" value="1"/>
</dbReference>
<dbReference type="SUPFAM" id="SSF52266">
    <property type="entry name" value="SGNH hydrolase"/>
    <property type="match status" value="1"/>
</dbReference>
<proteinExistence type="predicted"/>
<dbReference type="InterPro" id="IPR001087">
    <property type="entry name" value="GDSL"/>
</dbReference>
<protein>
    <submittedName>
        <fullName evidence="2">Si:dkey-177p2.18</fullName>
    </submittedName>
</protein>
<dbReference type="PANTHER" id="PTHR21325">
    <property type="entry name" value="PHOSPHOLIPASE B, PLB1"/>
    <property type="match status" value="1"/>
</dbReference>
<evidence type="ECO:0000313" key="2">
    <source>
        <dbReference type="Ensembl" id="ENSLOCP00000016154.1"/>
    </source>
</evidence>
<dbReference type="GO" id="GO:0031526">
    <property type="term" value="C:brush border membrane"/>
    <property type="evidence" value="ECO:0000318"/>
    <property type="project" value="GO_Central"/>
</dbReference>
<dbReference type="AlphaFoldDB" id="W5N695"/>
<dbReference type="GeneTree" id="ENSGT00530000063883"/>
<dbReference type="InParanoid" id="W5N695"/>
<keyword evidence="1" id="KW-0732">Signal</keyword>
<dbReference type="InterPro" id="IPR035547">
    <property type="entry name" value="Phospholipase_B"/>
</dbReference>